<dbReference type="AlphaFoldDB" id="A0A9Q0BD97"/>
<dbReference type="PANTHER" id="PTHR33048">
    <property type="entry name" value="PTH11-LIKE INTEGRAL MEMBRANE PROTEIN (AFU_ORTHOLOGUE AFUA_5G11245)"/>
    <property type="match status" value="1"/>
</dbReference>
<accession>A0A9Q0BD97</accession>
<dbReference type="OrthoDB" id="10017208at2759"/>
<keyword evidence="2" id="KW-1133">Transmembrane helix</keyword>
<keyword evidence="2" id="KW-0472">Membrane</keyword>
<protein>
    <submittedName>
        <fullName evidence="3">Integral membrane protein</fullName>
    </submittedName>
</protein>
<keyword evidence="2" id="KW-0812">Transmembrane</keyword>
<proteinExistence type="predicted"/>
<reference evidence="3" key="2">
    <citation type="submission" date="2022-07" db="EMBL/GenBank/DDBJ databases">
        <authorList>
            <person name="Goncalves M.F.M."/>
            <person name="Hilario S."/>
            <person name="Van De Peer Y."/>
            <person name="Esteves A.C."/>
            <person name="Alves A."/>
        </authorList>
    </citation>
    <scope>NUCLEOTIDE SEQUENCE</scope>
    <source>
        <strain evidence="3">MUM 19.33</strain>
    </source>
</reference>
<reference evidence="3" key="1">
    <citation type="journal article" date="2021" name="J Fungi (Basel)">
        <title>Genomic and Metabolomic Analyses of the Marine Fungus Emericellopsis cladophorae: Insights into Saltwater Adaptability Mechanisms and Its Biosynthetic Potential.</title>
        <authorList>
            <person name="Goncalves M.F.M."/>
            <person name="Hilario S."/>
            <person name="Van de Peer Y."/>
            <person name="Esteves A.C."/>
            <person name="Alves A."/>
        </authorList>
    </citation>
    <scope>NUCLEOTIDE SEQUENCE</scope>
    <source>
        <strain evidence="3">MUM 19.33</strain>
    </source>
</reference>
<feature type="compositionally biased region" description="Basic and acidic residues" evidence="1">
    <location>
        <begin position="231"/>
        <end position="244"/>
    </location>
</feature>
<evidence type="ECO:0000256" key="1">
    <source>
        <dbReference type="SAM" id="MobiDB-lite"/>
    </source>
</evidence>
<dbReference type="Proteomes" id="UP001055219">
    <property type="component" value="Unassembled WGS sequence"/>
</dbReference>
<gene>
    <name evidence="3" type="ORF">J7T54_000259</name>
</gene>
<name>A0A9Q0BD97_9HYPO</name>
<dbReference type="GeneID" id="75826780"/>
<dbReference type="EMBL" id="JAGIXG020000039">
    <property type="protein sequence ID" value="KAI6779959.1"/>
    <property type="molecule type" value="Genomic_DNA"/>
</dbReference>
<evidence type="ECO:0000313" key="3">
    <source>
        <dbReference type="EMBL" id="KAI6779959.1"/>
    </source>
</evidence>
<organism evidence="3 4">
    <name type="scientific">Emericellopsis cladophorae</name>
    <dbReference type="NCBI Taxonomy" id="2686198"/>
    <lineage>
        <taxon>Eukaryota</taxon>
        <taxon>Fungi</taxon>
        <taxon>Dikarya</taxon>
        <taxon>Ascomycota</taxon>
        <taxon>Pezizomycotina</taxon>
        <taxon>Sordariomycetes</taxon>
        <taxon>Hypocreomycetidae</taxon>
        <taxon>Hypocreales</taxon>
        <taxon>Bionectriaceae</taxon>
        <taxon>Emericellopsis</taxon>
    </lineage>
</organism>
<evidence type="ECO:0000256" key="2">
    <source>
        <dbReference type="SAM" id="Phobius"/>
    </source>
</evidence>
<dbReference type="InterPro" id="IPR052337">
    <property type="entry name" value="SAT4-like"/>
</dbReference>
<comment type="caution">
    <text evidence="3">The sequence shown here is derived from an EMBL/GenBank/DDBJ whole genome shotgun (WGS) entry which is preliminary data.</text>
</comment>
<sequence length="295" mass="32334">MGGAEQSGLDPRCQCGVPCLRPALGGGMVTYIIDAQYGLGRHRDTILKEHYKMYLRMTFLQALVSTIGSLLFLKLSIGFSLIRLSQQKVYTRVIWGFIGFRDKDLNPVCLPVKTHKAFALLNTSCNIFTDIAAVMVGIVKTVCQNVFRGQYDQSFYNRIQFWGFLQINIGIIAACAPTLRPLVAGILQLSTSNTGARYPSQSRYGNGYGGPKNTGLRSQRNNRSSGWVKADSGHDEYEMDDGRFGGHGGECGDQIRPDIGVAHGGSRSGSEEMIIQGVKGEEKKGIVRRTVVTVV</sequence>
<dbReference type="PANTHER" id="PTHR33048:SF167">
    <property type="entry name" value="INTEGRAL MEMBRANE PROTEIN"/>
    <property type="match status" value="1"/>
</dbReference>
<evidence type="ECO:0000313" key="4">
    <source>
        <dbReference type="Proteomes" id="UP001055219"/>
    </source>
</evidence>
<keyword evidence="4" id="KW-1185">Reference proteome</keyword>
<dbReference type="RefSeq" id="XP_051360815.1">
    <property type="nucleotide sequence ID" value="XM_051508065.1"/>
</dbReference>
<feature type="transmembrane region" description="Helical" evidence="2">
    <location>
        <begin position="59"/>
        <end position="82"/>
    </location>
</feature>
<feature type="region of interest" description="Disordered" evidence="1">
    <location>
        <begin position="200"/>
        <end position="250"/>
    </location>
</feature>
<feature type="compositionally biased region" description="Polar residues" evidence="1">
    <location>
        <begin position="215"/>
        <end position="225"/>
    </location>
</feature>